<sequence length="450" mass="49418">MKKTLVTLLALVFVLGIAGTAMAAPANPFVDVPAKHWAYGAVAKLAKAGVVDGYGDGTFRGDRTMTRYEMAQVVAKAMAKSEKADAETKALIDKLAVEFAAELNNLGVRVAKLEKNASNIKLSGDVRLRYIHQDKGTANPAFAQRFRLNAQADINDTTSFYARWVVLNHNAMGTYGQTYTIPDYTTQTSTLTTTATNVLTDANVTVKSFLPNISAKAGRYSLNIGETLGYAGTTGGFDGVEFSWKEGKAAVQLGYADPGATFAYANSDFGSNPAYNPYNNIMYTQLGYKFDDKVKMSAWYMKNQDQGDAAKKLMKVWGVGATWNLNKDWTFVADYWKNSAETVKTIAGKSPVGNVYRLQYGQMKPAVPGSWQAHVEYTKMEAGSNDSAFTGFYTVVTNVKSWDVQYAYTMAKNVTMEAIYQFNMKNAATGNDYYAGNGSNRTRIQFNFMF</sequence>
<dbReference type="SUPFAM" id="SSF56935">
    <property type="entry name" value="Porins"/>
    <property type="match status" value="1"/>
</dbReference>
<evidence type="ECO:0000256" key="1">
    <source>
        <dbReference type="SAM" id="SignalP"/>
    </source>
</evidence>
<dbReference type="PROSITE" id="PS51272">
    <property type="entry name" value="SLH"/>
    <property type="match status" value="1"/>
</dbReference>
<evidence type="ECO:0000259" key="2">
    <source>
        <dbReference type="PROSITE" id="PS51272"/>
    </source>
</evidence>
<keyword evidence="4" id="KW-1185">Reference proteome</keyword>
<keyword evidence="1" id="KW-0732">Signal</keyword>
<evidence type="ECO:0000313" key="3">
    <source>
        <dbReference type="EMBL" id="MDT8903813.1"/>
    </source>
</evidence>
<accession>A0ABU3P5L4</accession>
<comment type="caution">
    <text evidence="3">The sequence shown here is derived from an EMBL/GenBank/DDBJ whole genome shotgun (WGS) entry which is preliminary data.</text>
</comment>
<dbReference type="EMBL" id="JAUOZS010000001">
    <property type="protein sequence ID" value="MDT8903813.1"/>
    <property type="molecule type" value="Genomic_DNA"/>
</dbReference>
<proteinExistence type="predicted"/>
<feature type="signal peptide" evidence="1">
    <location>
        <begin position="1"/>
        <end position="23"/>
    </location>
</feature>
<name>A0ABU3P5L4_9FIRM</name>
<dbReference type="Pfam" id="PF00395">
    <property type="entry name" value="SLH"/>
    <property type="match status" value="1"/>
</dbReference>
<protein>
    <submittedName>
        <fullName evidence="3">S-layer homology domain-containing protein</fullName>
    </submittedName>
</protein>
<dbReference type="InterPro" id="IPR001119">
    <property type="entry name" value="SLH_dom"/>
</dbReference>
<dbReference type="Proteomes" id="UP001254848">
    <property type="component" value="Unassembled WGS sequence"/>
</dbReference>
<evidence type="ECO:0000313" key="4">
    <source>
        <dbReference type="Proteomes" id="UP001254848"/>
    </source>
</evidence>
<dbReference type="InterPro" id="IPR051465">
    <property type="entry name" value="Cell_Envelope_Struct_Comp"/>
</dbReference>
<reference evidence="3 4" key="1">
    <citation type="submission" date="2023-07" db="EMBL/GenBank/DDBJ databases">
        <title>The novel representative of Negativicutes class, Anaeroselena agilis gen. nov. sp. nov.</title>
        <authorList>
            <person name="Prokofeva M.I."/>
            <person name="Elcheninov A.G."/>
            <person name="Klyukina A."/>
            <person name="Kublanov I.V."/>
            <person name="Frolov E.N."/>
            <person name="Podosokorskaya O.A."/>
        </authorList>
    </citation>
    <scope>NUCLEOTIDE SEQUENCE [LARGE SCALE GENOMIC DNA]</scope>
    <source>
        <strain evidence="3 4">4137-cl</strain>
    </source>
</reference>
<gene>
    <name evidence="3" type="ORF">Q4T40_21495</name>
</gene>
<dbReference type="RefSeq" id="WP_413782257.1">
    <property type="nucleotide sequence ID" value="NZ_JAUOZS010000001.1"/>
</dbReference>
<feature type="chain" id="PRO_5046746659" evidence="1">
    <location>
        <begin position="24"/>
        <end position="450"/>
    </location>
</feature>
<dbReference type="PANTHER" id="PTHR43308">
    <property type="entry name" value="OUTER MEMBRANE PROTEIN ALPHA-RELATED"/>
    <property type="match status" value="1"/>
</dbReference>
<organism evidence="3 4">
    <name type="scientific">Anaeroselena agilis</name>
    <dbReference type="NCBI Taxonomy" id="3063788"/>
    <lineage>
        <taxon>Bacteria</taxon>
        <taxon>Bacillati</taxon>
        <taxon>Bacillota</taxon>
        <taxon>Negativicutes</taxon>
        <taxon>Acetonemataceae</taxon>
        <taxon>Anaeroselena</taxon>
    </lineage>
</organism>
<dbReference type="PANTHER" id="PTHR43308:SF1">
    <property type="entry name" value="OUTER MEMBRANE PROTEIN ALPHA"/>
    <property type="match status" value="1"/>
</dbReference>
<feature type="domain" description="SLH" evidence="2">
    <location>
        <begin position="25"/>
        <end position="88"/>
    </location>
</feature>